<dbReference type="SUPFAM" id="SSF56784">
    <property type="entry name" value="HAD-like"/>
    <property type="match status" value="1"/>
</dbReference>
<keyword evidence="2" id="KW-1185">Reference proteome</keyword>
<dbReference type="AlphaFoldDB" id="A0A397NDF2"/>
<protein>
    <submittedName>
        <fullName evidence="1">Putative hydrolase of the HAD superfamily</fullName>
    </submittedName>
</protein>
<dbReference type="RefSeq" id="WP_119037639.1">
    <property type="nucleotide sequence ID" value="NZ_QXDC01000006.1"/>
</dbReference>
<dbReference type="InterPro" id="IPR023214">
    <property type="entry name" value="HAD_sf"/>
</dbReference>
<name>A0A397NDF2_9SPHN</name>
<dbReference type="EMBL" id="QXDC01000006">
    <property type="protein sequence ID" value="RIA35500.1"/>
    <property type="molecule type" value="Genomic_DNA"/>
</dbReference>
<organism evidence="1 2">
    <name type="scientific">Hephaestia caeni</name>
    <dbReference type="NCBI Taxonomy" id="645617"/>
    <lineage>
        <taxon>Bacteria</taxon>
        <taxon>Pseudomonadati</taxon>
        <taxon>Pseudomonadota</taxon>
        <taxon>Alphaproteobacteria</taxon>
        <taxon>Sphingomonadales</taxon>
        <taxon>Sphingomonadaceae</taxon>
        <taxon>Hephaestia</taxon>
    </lineage>
</organism>
<dbReference type="InterPro" id="IPR006439">
    <property type="entry name" value="HAD-SF_hydro_IA"/>
</dbReference>
<evidence type="ECO:0000313" key="2">
    <source>
        <dbReference type="Proteomes" id="UP000266568"/>
    </source>
</evidence>
<dbReference type="SFLD" id="SFLDS00003">
    <property type="entry name" value="Haloacid_Dehalogenase"/>
    <property type="match status" value="1"/>
</dbReference>
<dbReference type="NCBIfam" id="TIGR01993">
    <property type="entry name" value="Pyr-5-nucltdase"/>
    <property type="match status" value="1"/>
</dbReference>
<accession>A0A397NDF2</accession>
<dbReference type="OrthoDB" id="9803141at2"/>
<proteinExistence type="predicted"/>
<dbReference type="SFLD" id="SFLDG01132">
    <property type="entry name" value="C1.5.3:_5'-Nucleotidase_Like"/>
    <property type="match status" value="1"/>
</dbReference>
<dbReference type="Proteomes" id="UP000266568">
    <property type="component" value="Unassembled WGS sequence"/>
</dbReference>
<dbReference type="SFLD" id="SFLDG01129">
    <property type="entry name" value="C1.5:_HAD__Beta-PGM__Phosphata"/>
    <property type="match status" value="1"/>
</dbReference>
<dbReference type="NCBIfam" id="TIGR01509">
    <property type="entry name" value="HAD-SF-IA-v3"/>
    <property type="match status" value="1"/>
</dbReference>
<dbReference type="PANTHER" id="PTHR12725">
    <property type="entry name" value="HALOACID DEHALOGENASE-LIKE HYDROLASE"/>
    <property type="match status" value="1"/>
</dbReference>
<dbReference type="Gene3D" id="1.10.150.450">
    <property type="match status" value="1"/>
</dbReference>
<gene>
    <name evidence="1" type="ORF">DFR49_4280</name>
</gene>
<sequence length="221" mass="24671">MRADLAHIDTWIFDLDNTLYPASTNLFARIDERIGAYVARLFDCDPIEARRIQKDYFHRHGTTLAGLMAEHDVDPIDYLDDVHDIALDQLERDAPLVAGIAALPGRKLVFTNADAPYARRVLARLGLDDSFEALFDLRATNYTPKPHPDAYAGLCAAYDLDPARCLFADDMARNLAPAKAIGMTTVWVDNGSEQGIGEDRSFVDHKVADIAAWLHTLQEEE</sequence>
<dbReference type="InterPro" id="IPR036412">
    <property type="entry name" value="HAD-like_sf"/>
</dbReference>
<dbReference type="Pfam" id="PF00702">
    <property type="entry name" value="Hydrolase"/>
    <property type="match status" value="1"/>
</dbReference>
<reference evidence="1 2" key="1">
    <citation type="submission" date="2018-08" db="EMBL/GenBank/DDBJ databases">
        <title>Genomic Encyclopedia of Type Strains, Phase IV (KMG-IV): sequencing the most valuable type-strain genomes for metagenomic binning, comparative biology and taxonomic classification.</title>
        <authorList>
            <person name="Goeker M."/>
        </authorList>
    </citation>
    <scope>NUCLEOTIDE SEQUENCE [LARGE SCALE GENOMIC DNA]</scope>
    <source>
        <strain evidence="1 2">DSM 25527</strain>
    </source>
</reference>
<keyword evidence="1" id="KW-0378">Hydrolase</keyword>
<dbReference type="InterPro" id="IPR010237">
    <property type="entry name" value="Pyr-5-nucltdase"/>
</dbReference>
<evidence type="ECO:0000313" key="1">
    <source>
        <dbReference type="EMBL" id="RIA35500.1"/>
    </source>
</evidence>
<dbReference type="Gene3D" id="3.40.50.1000">
    <property type="entry name" value="HAD superfamily/HAD-like"/>
    <property type="match status" value="1"/>
</dbReference>
<comment type="caution">
    <text evidence="1">The sequence shown here is derived from an EMBL/GenBank/DDBJ whole genome shotgun (WGS) entry which is preliminary data.</text>
</comment>
<dbReference type="GO" id="GO:0016787">
    <property type="term" value="F:hydrolase activity"/>
    <property type="evidence" value="ECO:0007669"/>
    <property type="project" value="UniProtKB-KW"/>
</dbReference>
<dbReference type="PANTHER" id="PTHR12725:SF117">
    <property type="entry name" value="HALOACID DEHALOGENASE-LIKE HYDROLASE"/>
    <property type="match status" value="1"/>
</dbReference>